<keyword evidence="1" id="KW-0812">Transmembrane</keyword>
<comment type="caution">
    <text evidence="3">The sequence shown here is derived from an EMBL/GenBank/DDBJ whole genome shotgun (WGS) entry which is preliminary data.</text>
</comment>
<dbReference type="InterPro" id="IPR011990">
    <property type="entry name" value="TPR-like_helical_dom_sf"/>
</dbReference>
<dbReference type="SUPFAM" id="SSF48452">
    <property type="entry name" value="TPR-like"/>
    <property type="match status" value="1"/>
</dbReference>
<evidence type="ECO:0000259" key="2">
    <source>
        <dbReference type="Pfam" id="PF12770"/>
    </source>
</evidence>
<evidence type="ECO:0000256" key="1">
    <source>
        <dbReference type="SAM" id="Phobius"/>
    </source>
</evidence>
<keyword evidence="1" id="KW-1133">Transmembrane helix</keyword>
<accession>A0A7Y2E5X6</accession>
<gene>
    <name evidence="3" type="ORF">HKN21_00810</name>
</gene>
<dbReference type="PANTHER" id="PTHR10098">
    <property type="entry name" value="RAPSYN-RELATED"/>
    <property type="match status" value="1"/>
</dbReference>
<evidence type="ECO:0000313" key="4">
    <source>
        <dbReference type="Proteomes" id="UP000547674"/>
    </source>
</evidence>
<dbReference type="PANTHER" id="PTHR10098:SF108">
    <property type="entry name" value="TETRATRICOPEPTIDE REPEAT PROTEIN 28"/>
    <property type="match status" value="1"/>
</dbReference>
<protein>
    <submittedName>
        <fullName evidence="3">CHAT domain-containing protein</fullName>
    </submittedName>
</protein>
<proteinExistence type="predicted"/>
<reference evidence="3 4" key="1">
    <citation type="submission" date="2020-03" db="EMBL/GenBank/DDBJ databases">
        <title>Metabolic flexibility allows generalist bacteria to become dominant in a frequently disturbed ecosystem.</title>
        <authorList>
            <person name="Chen Y.-J."/>
            <person name="Leung P.M."/>
            <person name="Bay S.K."/>
            <person name="Hugenholtz P."/>
            <person name="Kessler A.J."/>
            <person name="Shelley G."/>
            <person name="Waite D.W."/>
            <person name="Cook P.L."/>
            <person name="Greening C."/>
        </authorList>
    </citation>
    <scope>NUCLEOTIDE SEQUENCE [LARGE SCALE GENOMIC DNA]</scope>
    <source>
        <strain evidence="3">SS_bin_28</strain>
    </source>
</reference>
<dbReference type="AlphaFoldDB" id="A0A7Y2E5X6"/>
<sequence>TNMGEAQKAVELLESASAFIESIGDTVVYHRTLVPKAEAYRQLGDTEKSRQLLADALQHYEDWRRRQSDPTSAAGLFLRGSDVYGALALVARDEGKLDEAWNMCERGRSFVLKERLAPRAFEEPMELAEVQEFLAQANGTLIHYSDPTVGALYRFVITPTDIRMDEISSVQPLALEAHNILDLFAAGESDEICAPGLDRLGKKLLGGESAPEIFGERVYIVPPSQLEGFPFETLPFDGVPFGEQFAVTYLPSASTLRMEQGSPAAGMLAVADPITDPANLNDGPGEVFRGLRETPLPYARAEVDAIKSSEAVVLMGEEASRANLLGQLENPFAVLHIATHTLVDPVNPARSALVLAQDGSLSAEELEKLSVQCDLVTLSGCQTSGGFTYLGEGVFGLARSFLLAGAKTVVSSLWDVEDRAASRFMTLFYEALRSGEAKDQALRTARTAMAKEGFPHRDRSAFVLAGVGTGTVALGARAQNTFDPNEIFQNPIFAVGVLLTLLLVAAMAINAMRGSRR</sequence>
<evidence type="ECO:0000313" key="3">
    <source>
        <dbReference type="EMBL" id="NNF05275.1"/>
    </source>
</evidence>
<organism evidence="3 4">
    <name type="scientific">Eiseniibacteriota bacterium</name>
    <dbReference type="NCBI Taxonomy" id="2212470"/>
    <lineage>
        <taxon>Bacteria</taxon>
        <taxon>Candidatus Eiseniibacteriota</taxon>
    </lineage>
</organism>
<dbReference type="Pfam" id="PF12770">
    <property type="entry name" value="CHAT"/>
    <property type="match status" value="1"/>
</dbReference>
<keyword evidence="1" id="KW-0472">Membrane</keyword>
<feature type="non-terminal residue" evidence="3">
    <location>
        <position position="1"/>
    </location>
</feature>
<dbReference type="Gene3D" id="1.25.40.10">
    <property type="entry name" value="Tetratricopeptide repeat domain"/>
    <property type="match status" value="1"/>
</dbReference>
<feature type="domain" description="CHAT" evidence="2">
    <location>
        <begin position="214"/>
        <end position="453"/>
    </location>
</feature>
<dbReference type="EMBL" id="JABDJR010000025">
    <property type="protein sequence ID" value="NNF05275.1"/>
    <property type="molecule type" value="Genomic_DNA"/>
</dbReference>
<feature type="transmembrane region" description="Helical" evidence="1">
    <location>
        <begin position="492"/>
        <end position="512"/>
    </location>
</feature>
<dbReference type="Proteomes" id="UP000547674">
    <property type="component" value="Unassembled WGS sequence"/>
</dbReference>
<name>A0A7Y2E5X6_UNCEI</name>
<dbReference type="InterPro" id="IPR024983">
    <property type="entry name" value="CHAT_dom"/>
</dbReference>